<gene>
    <name evidence="1" type="primary">ytxJ</name>
    <name evidence="1" type="ORF">ESB13_10615</name>
</gene>
<proteinExistence type="predicted"/>
<organism evidence="1 2">
    <name type="scientific">Filimonas effusa</name>
    <dbReference type="NCBI Taxonomy" id="2508721"/>
    <lineage>
        <taxon>Bacteria</taxon>
        <taxon>Pseudomonadati</taxon>
        <taxon>Bacteroidota</taxon>
        <taxon>Chitinophagia</taxon>
        <taxon>Chitinophagales</taxon>
        <taxon>Chitinophagaceae</taxon>
        <taxon>Filimonas</taxon>
    </lineage>
</organism>
<dbReference type="Gene3D" id="3.40.30.10">
    <property type="entry name" value="Glutaredoxin"/>
    <property type="match status" value="1"/>
</dbReference>
<protein>
    <submittedName>
        <fullName evidence="1">Bacillithiol system redox-active protein YtxJ</fullName>
    </submittedName>
</protein>
<comment type="caution">
    <text evidence="1">The sequence shown here is derived from an EMBL/GenBank/DDBJ whole genome shotgun (WGS) entry which is preliminary data.</text>
</comment>
<evidence type="ECO:0000313" key="1">
    <source>
        <dbReference type="EMBL" id="RXK87206.1"/>
    </source>
</evidence>
<reference evidence="1 2" key="1">
    <citation type="submission" date="2019-01" db="EMBL/GenBank/DDBJ databases">
        <title>Filimonas sp. strain TTM-71.</title>
        <authorList>
            <person name="Chen W.-M."/>
        </authorList>
    </citation>
    <scope>NUCLEOTIDE SEQUENCE [LARGE SCALE GENOMIC DNA]</scope>
    <source>
        <strain evidence="1 2">TTM-71</strain>
    </source>
</reference>
<dbReference type="Proteomes" id="UP000290545">
    <property type="component" value="Unassembled WGS sequence"/>
</dbReference>
<dbReference type="RefSeq" id="WP_129002956.1">
    <property type="nucleotide sequence ID" value="NZ_SDHZ01000001.1"/>
</dbReference>
<dbReference type="EMBL" id="SDHZ01000001">
    <property type="protein sequence ID" value="RXK87206.1"/>
    <property type="molecule type" value="Genomic_DNA"/>
</dbReference>
<dbReference type="Pfam" id="PF11009">
    <property type="entry name" value="BrxC"/>
    <property type="match status" value="1"/>
</dbReference>
<name>A0A4V1MAV6_9BACT</name>
<accession>A0A4V1MAV6</accession>
<dbReference type="NCBIfam" id="TIGR04019">
    <property type="entry name" value="B_thiol_YtxJ"/>
    <property type="match status" value="1"/>
</dbReference>
<keyword evidence="2" id="KW-1185">Reference proteome</keyword>
<dbReference type="OrthoDB" id="677051at2"/>
<evidence type="ECO:0000313" key="2">
    <source>
        <dbReference type="Proteomes" id="UP000290545"/>
    </source>
</evidence>
<dbReference type="AlphaFoldDB" id="A0A4V1MAV6"/>
<sequence length="109" mass="12481">MNWISLTSKAQVDTLKEKSFQIPQVIFKHSTRCSISSMVLNRLERSGVPDNGDFYYLDLIAHRDISNQLAEDFRVHHESPQVLVIRNGVCTYNESHMAITMNDISEQVA</sequence>
<dbReference type="InterPro" id="IPR022551">
    <property type="entry name" value="BrxC"/>
</dbReference>